<dbReference type="OrthoDB" id="2680086at2"/>
<feature type="compositionally biased region" description="Low complexity" evidence="1">
    <location>
        <begin position="8"/>
        <end position="25"/>
    </location>
</feature>
<organism evidence="4 5">
    <name type="scientific">Janibacter indicus</name>
    <dbReference type="NCBI Taxonomy" id="857417"/>
    <lineage>
        <taxon>Bacteria</taxon>
        <taxon>Bacillati</taxon>
        <taxon>Actinomycetota</taxon>
        <taxon>Actinomycetes</taxon>
        <taxon>Micrococcales</taxon>
        <taxon>Intrasporangiaceae</taxon>
        <taxon>Janibacter</taxon>
    </lineage>
</organism>
<keyword evidence="2" id="KW-1133">Transmembrane helix</keyword>
<feature type="transmembrane region" description="Helical" evidence="2">
    <location>
        <begin position="291"/>
        <end position="313"/>
    </location>
</feature>
<keyword evidence="2" id="KW-0812">Transmembrane</keyword>
<feature type="transmembrane region" description="Helical" evidence="2">
    <location>
        <begin position="55"/>
        <end position="78"/>
    </location>
</feature>
<protein>
    <submittedName>
        <fullName evidence="4">CAAX protease self-immunity</fullName>
    </submittedName>
</protein>
<dbReference type="GO" id="GO:0006508">
    <property type="term" value="P:proteolysis"/>
    <property type="evidence" value="ECO:0007669"/>
    <property type="project" value="UniProtKB-KW"/>
</dbReference>
<accession>A0A1W1ZLD4</accession>
<evidence type="ECO:0000313" key="4">
    <source>
        <dbReference type="EMBL" id="SMC49249.1"/>
    </source>
</evidence>
<feature type="transmembrane region" description="Helical" evidence="2">
    <location>
        <begin position="209"/>
        <end position="226"/>
    </location>
</feature>
<name>A0A1W1ZLD4_9MICO</name>
<sequence length="329" mass="34290">MSTSTTGPHTPQTPFAPPTTLLPAPSIEPAAPQPTQARSYVHQMRGPSHRWWRPLLALLVASIAALVGMGVITGAFIATGLVTSEEQMFDVLDPTASLLGNLLIAVLIPATLLGLRVGFGPGAGRVLSVAGRMRWAWLARCGAVLAPIWAAYLAIAWLADGAEVLGRPEHWVGLLVVSLLTTPLQAAAEEIFMRGGLVQGLGAWVRSPVVALGVTTLLSAALFALAHGSMDIWILIDLGWMAAVGCWLTWRTGGLEAIIALHVVNNLLVITLGLLAGGLEQSYVDTGATSTPLAAGASVAATTLVAAVLLHLARRHGIAPQGWREPALG</sequence>
<dbReference type="EMBL" id="FWXN01000004">
    <property type="protein sequence ID" value="SMC49249.1"/>
    <property type="molecule type" value="Genomic_DNA"/>
</dbReference>
<evidence type="ECO:0000259" key="3">
    <source>
        <dbReference type="Pfam" id="PF02517"/>
    </source>
</evidence>
<feature type="transmembrane region" description="Helical" evidence="2">
    <location>
        <begin position="137"/>
        <end position="159"/>
    </location>
</feature>
<feature type="transmembrane region" description="Helical" evidence="2">
    <location>
        <begin position="171"/>
        <end position="188"/>
    </location>
</feature>
<dbReference type="InterPro" id="IPR003675">
    <property type="entry name" value="Rce1/LyrA-like_dom"/>
</dbReference>
<dbReference type="GO" id="GO:0004175">
    <property type="term" value="F:endopeptidase activity"/>
    <property type="evidence" value="ECO:0007669"/>
    <property type="project" value="UniProtKB-ARBA"/>
</dbReference>
<feature type="transmembrane region" description="Helical" evidence="2">
    <location>
        <begin position="232"/>
        <end position="250"/>
    </location>
</feature>
<evidence type="ECO:0000313" key="5">
    <source>
        <dbReference type="Proteomes" id="UP000192634"/>
    </source>
</evidence>
<evidence type="ECO:0000256" key="2">
    <source>
        <dbReference type="SAM" id="Phobius"/>
    </source>
</evidence>
<feature type="domain" description="CAAX prenyl protease 2/Lysostaphin resistance protein A-like" evidence="3">
    <location>
        <begin position="173"/>
        <end position="268"/>
    </location>
</feature>
<reference evidence="4 5" key="1">
    <citation type="submission" date="2017-04" db="EMBL/GenBank/DDBJ databases">
        <authorList>
            <person name="Afonso C.L."/>
            <person name="Miller P.J."/>
            <person name="Scott M.A."/>
            <person name="Spackman E."/>
            <person name="Goraichik I."/>
            <person name="Dimitrov K.M."/>
            <person name="Suarez D.L."/>
            <person name="Swayne D.E."/>
        </authorList>
    </citation>
    <scope>NUCLEOTIDE SEQUENCE [LARGE SCALE GENOMIC DNA]</scope>
    <source>
        <strain evidence="4 5">CGMCC 1.12511</strain>
    </source>
</reference>
<feature type="region of interest" description="Disordered" evidence="1">
    <location>
        <begin position="1"/>
        <end position="40"/>
    </location>
</feature>
<feature type="transmembrane region" description="Helical" evidence="2">
    <location>
        <begin position="98"/>
        <end position="117"/>
    </location>
</feature>
<dbReference type="RefSeq" id="WP_159451155.1">
    <property type="nucleotide sequence ID" value="NZ_FWXN01000004.1"/>
</dbReference>
<keyword evidence="4" id="KW-0645">Protease</keyword>
<keyword evidence="4" id="KW-0378">Hydrolase</keyword>
<dbReference type="AlphaFoldDB" id="A0A1W1ZLD4"/>
<dbReference type="Pfam" id="PF02517">
    <property type="entry name" value="Rce1-like"/>
    <property type="match status" value="1"/>
</dbReference>
<proteinExistence type="predicted"/>
<dbReference type="GO" id="GO:0080120">
    <property type="term" value="P:CAAX-box protein maturation"/>
    <property type="evidence" value="ECO:0007669"/>
    <property type="project" value="UniProtKB-ARBA"/>
</dbReference>
<gene>
    <name evidence="4" type="ORF">SAMN06296429_10463</name>
</gene>
<evidence type="ECO:0000256" key="1">
    <source>
        <dbReference type="SAM" id="MobiDB-lite"/>
    </source>
</evidence>
<keyword evidence="2" id="KW-0472">Membrane</keyword>
<dbReference type="Proteomes" id="UP000192634">
    <property type="component" value="Unassembled WGS sequence"/>
</dbReference>
<feature type="transmembrane region" description="Helical" evidence="2">
    <location>
        <begin position="257"/>
        <end position="279"/>
    </location>
</feature>